<sequence length="169" mass="19053">MWLLQGRSNMSTVGVAFVSPTNSPLFIKRFDDESSLDLLFVIHSALDAVEESQASSMRASRKCYLGLLSLIDGYAVYGYLSNTLIKVIVVLDAQPNAYVVPNDAAMEAYLKKLYFIYVDAVSNPFFEMNSCFQVDEVSNLDPSKMPRYPELMISFHNRIAQLAQRTWVS</sequence>
<dbReference type="PANTHER" id="PTHR12403">
    <property type="entry name" value="TRAFFICKING PROTEIN PARTICLE COMPLEX SUBUNIT 2"/>
    <property type="match status" value="1"/>
</dbReference>
<protein>
    <recommendedName>
        <fullName evidence="2">Trafficking protein particle complex subunit</fullName>
    </recommendedName>
</protein>
<accession>A0A7S2WSV4</accession>
<dbReference type="InterPro" id="IPR006722">
    <property type="entry name" value="Sedlin"/>
</dbReference>
<proteinExistence type="predicted"/>
<evidence type="ECO:0000313" key="1">
    <source>
        <dbReference type="EMBL" id="CAD9705820.1"/>
    </source>
</evidence>
<dbReference type="SUPFAM" id="SSF64356">
    <property type="entry name" value="SNARE-like"/>
    <property type="match status" value="1"/>
</dbReference>
<dbReference type="InterPro" id="IPR011012">
    <property type="entry name" value="Longin-like_dom_sf"/>
</dbReference>
<gene>
    <name evidence="1" type="ORF">QSP1433_LOCUS16445</name>
</gene>
<dbReference type="EMBL" id="HBHK01026167">
    <property type="protein sequence ID" value="CAD9705820.1"/>
    <property type="molecule type" value="Transcribed_RNA"/>
</dbReference>
<name>A0A7S2WSV4_9STRA</name>
<evidence type="ECO:0008006" key="2">
    <source>
        <dbReference type="Google" id="ProtNLM"/>
    </source>
</evidence>
<dbReference type="GO" id="GO:0006888">
    <property type="term" value="P:endoplasmic reticulum to Golgi vesicle-mediated transport"/>
    <property type="evidence" value="ECO:0007669"/>
    <property type="project" value="InterPro"/>
</dbReference>
<reference evidence="1" key="1">
    <citation type="submission" date="2021-01" db="EMBL/GenBank/DDBJ databases">
        <authorList>
            <person name="Corre E."/>
            <person name="Pelletier E."/>
            <person name="Niang G."/>
            <person name="Scheremetjew M."/>
            <person name="Finn R."/>
            <person name="Kale V."/>
            <person name="Holt S."/>
            <person name="Cochrane G."/>
            <person name="Meng A."/>
            <person name="Brown T."/>
            <person name="Cohen L."/>
        </authorList>
    </citation>
    <scope>NUCLEOTIDE SEQUENCE</scope>
    <source>
        <strain evidence="1">NY070348D</strain>
    </source>
</reference>
<dbReference type="GO" id="GO:0005737">
    <property type="term" value="C:cytoplasm"/>
    <property type="evidence" value="ECO:0007669"/>
    <property type="project" value="GOC"/>
</dbReference>
<dbReference type="AlphaFoldDB" id="A0A7S2WSV4"/>
<dbReference type="Gene3D" id="3.30.450.70">
    <property type="match status" value="1"/>
</dbReference>
<organism evidence="1">
    <name type="scientific">Mucochytrium quahogii</name>
    <dbReference type="NCBI Taxonomy" id="96639"/>
    <lineage>
        <taxon>Eukaryota</taxon>
        <taxon>Sar</taxon>
        <taxon>Stramenopiles</taxon>
        <taxon>Bigyra</taxon>
        <taxon>Labyrinthulomycetes</taxon>
        <taxon>Thraustochytrida</taxon>
        <taxon>Thraustochytriidae</taxon>
        <taxon>Mucochytrium</taxon>
    </lineage>
</organism>
<dbReference type="Pfam" id="PF04628">
    <property type="entry name" value="Sedlin_N"/>
    <property type="match status" value="1"/>
</dbReference>